<keyword evidence="3" id="KW-1185">Reference proteome</keyword>
<dbReference type="RefSeq" id="WP_311632693.1">
    <property type="nucleotide sequence ID" value="NZ_JAVREN010000045.1"/>
</dbReference>
<reference evidence="3" key="1">
    <citation type="submission" date="2023-07" db="EMBL/GenBank/DDBJ databases">
        <title>30 novel species of actinomycetes from the DSMZ collection.</title>
        <authorList>
            <person name="Nouioui I."/>
        </authorList>
    </citation>
    <scope>NUCLEOTIDE SEQUENCE [LARGE SCALE GENOMIC DNA]</scope>
    <source>
        <strain evidence="3">DSM 44917</strain>
    </source>
</reference>
<name>A0ABU2LE15_9ACTN</name>
<protein>
    <submittedName>
        <fullName evidence="2">Transposase</fullName>
    </submittedName>
</protein>
<comment type="caution">
    <text evidence="2">The sequence shown here is derived from an EMBL/GenBank/DDBJ whole genome shotgun (WGS) entry which is preliminary data.</text>
</comment>
<feature type="domain" description="Transposase DDE" evidence="1">
    <location>
        <begin position="2"/>
        <end position="123"/>
    </location>
</feature>
<gene>
    <name evidence="2" type="ORF">RM780_22635</name>
</gene>
<proteinExistence type="predicted"/>
<evidence type="ECO:0000259" key="1">
    <source>
        <dbReference type="Pfam" id="PF13751"/>
    </source>
</evidence>
<dbReference type="InterPro" id="IPR025668">
    <property type="entry name" value="Tnp_DDE_dom"/>
</dbReference>
<accession>A0ABU2LE15</accession>
<dbReference type="Pfam" id="PF13751">
    <property type="entry name" value="DDE_Tnp_1_6"/>
    <property type="match status" value="1"/>
</dbReference>
<sequence>MTCPGGETSTTWIEAPSQAPYTMVKFASYQCNPCRERSQCTRSKQGRTVYFLPRHLHELQAHNRSQQQDAHWLRLYGSRAGVEGTMSELVNGHSVRRCRYQGLAKTHVQHTLTAIAINVERLAAAHQSPGGHARLRDRIPEHSLPIPRWWRRDN</sequence>
<evidence type="ECO:0000313" key="2">
    <source>
        <dbReference type="EMBL" id="MDT0309731.1"/>
    </source>
</evidence>
<dbReference type="Proteomes" id="UP001183388">
    <property type="component" value="Unassembled WGS sequence"/>
</dbReference>
<dbReference type="EMBL" id="JAVREN010000045">
    <property type="protein sequence ID" value="MDT0309731.1"/>
    <property type="molecule type" value="Genomic_DNA"/>
</dbReference>
<organism evidence="2 3">
    <name type="scientific">Streptomyces boetiae</name>
    <dbReference type="NCBI Taxonomy" id="3075541"/>
    <lineage>
        <taxon>Bacteria</taxon>
        <taxon>Bacillati</taxon>
        <taxon>Actinomycetota</taxon>
        <taxon>Actinomycetes</taxon>
        <taxon>Kitasatosporales</taxon>
        <taxon>Streptomycetaceae</taxon>
        <taxon>Streptomyces</taxon>
    </lineage>
</organism>
<evidence type="ECO:0000313" key="3">
    <source>
        <dbReference type="Proteomes" id="UP001183388"/>
    </source>
</evidence>